<dbReference type="GO" id="GO:0000981">
    <property type="term" value="F:DNA-binding transcription factor activity, RNA polymerase II-specific"/>
    <property type="evidence" value="ECO:0007669"/>
    <property type="project" value="TreeGrafter"/>
</dbReference>
<dbReference type="InterPro" id="IPR036910">
    <property type="entry name" value="HMG_box_dom_sf"/>
</dbReference>
<feature type="compositionally biased region" description="Polar residues" evidence="4">
    <location>
        <begin position="1"/>
        <end position="25"/>
    </location>
</feature>
<dbReference type="EMBL" id="KZ819607">
    <property type="protein sequence ID" value="PWN31801.1"/>
    <property type="molecule type" value="Genomic_DNA"/>
</dbReference>
<reference evidence="6 7" key="1">
    <citation type="journal article" date="2018" name="Mol. Biol. Evol.">
        <title>Broad Genomic Sampling Reveals a Smut Pathogenic Ancestry of the Fungal Clade Ustilaginomycotina.</title>
        <authorList>
            <person name="Kijpornyongpan T."/>
            <person name="Mondo S.J."/>
            <person name="Barry K."/>
            <person name="Sandor L."/>
            <person name="Lee J."/>
            <person name="Lipzen A."/>
            <person name="Pangilinan J."/>
            <person name="LaButti K."/>
            <person name="Hainaut M."/>
            <person name="Henrissat B."/>
            <person name="Grigoriev I.V."/>
            <person name="Spatafora J.W."/>
            <person name="Aime M.C."/>
        </authorList>
    </citation>
    <scope>NUCLEOTIDE SEQUENCE [LARGE SCALE GENOMIC DNA]</scope>
    <source>
        <strain evidence="6 7">MCA 3882</strain>
    </source>
</reference>
<dbReference type="CDD" id="cd01389">
    <property type="entry name" value="HMG-box_ROX1-like"/>
    <property type="match status" value="1"/>
</dbReference>
<protein>
    <recommendedName>
        <fullName evidence="5">HMG box domain-containing protein</fullName>
    </recommendedName>
</protein>
<dbReference type="SMART" id="SM00398">
    <property type="entry name" value="HMG"/>
    <property type="match status" value="1"/>
</dbReference>
<feature type="region of interest" description="Disordered" evidence="4">
    <location>
        <begin position="380"/>
        <end position="405"/>
    </location>
</feature>
<dbReference type="PANTHER" id="PTHR45789">
    <property type="entry name" value="FI18025P1"/>
    <property type="match status" value="1"/>
</dbReference>
<dbReference type="Proteomes" id="UP000245771">
    <property type="component" value="Unassembled WGS sequence"/>
</dbReference>
<dbReference type="PANTHER" id="PTHR45789:SF2">
    <property type="entry name" value="FI18025P1"/>
    <property type="match status" value="1"/>
</dbReference>
<feature type="DNA-binding region" description="HMG box" evidence="3">
    <location>
        <begin position="315"/>
        <end position="385"/>
    </location>
</feature>
<organism evidence="6 7">
    <name type="scientific">Meira miltonrushii</name>
    <dbReference type="NCBI Taxonomy" id="1280837"/>
    <lineage>
        <taxon>Eukaryota</taxon>
        <taxon>Fungi</taxon>
        <taxon>Dikarya</taxon>
        <taxon>Basidiomycota</taxon>
        <taxon>Ustilaginomycotina</taxon>
        <taxon>Exobasidiomycetes</taxon>
        <taxon>Exobasidiales</taxon>
        <taxon>Brachybasidiaceae</taxon>
        <taxon>Meira</taxon>
    </lineage>
</organism>
<sequence>MTLSSYLSYNHPPSSPPSFEQSNIQRDQDQRDKEVFTSSPIEFTSSHHHLNEQEQIRTWEEDQAEIKRHFEQRERDRLAGKDQEEYSYDPFDRFDEMADDRQRISHYTTNDPSGFPQQLYSFAALRLEADGQVARQGGYADQSSAFIAPPSEISQGITSPATSPYVGFGTSPTTTSPASFSSHLPSSPVQFQTLNSHLGSTANLAHAYPIPNFALTSAAIPQSADNIGSNMMIRHASQPVLRDPNQDWHMAQENHYTSGMPMQMPMPDTQLYSSSMNVPFPNQIQVPVLPPSTPAKKTRTIQEKSHARKRPDGYVKRPQNSFILYRTHVTKNNLIPEQYQINRSQDKSRIIGMMWKSLTPEERKPWEDLSRETHEEHLKMFPSYRYKPESNKKDKSKRNLNTPDDIEKTCEAIANSILKSQGRHAPANAKSSRRKAKKKSKADMEKEKLAGPSASSSRRAIPKATKKLRSSVRSGRKSDSSDKAVTGEKSAKTNSRTRRGGKGKEKESDSDESEEGAPTLMPIFNAPNDDLYHQGQDKEQDYHPPNLDLTTRRRSSSMPTGMQSNHLKPFFPASSLGATSHDVQRSLPASAYPTFLPHVEEDPIAAAAVAAVTSDAHLSDASVELFASWQDRIAQAAHQAAETNIYANSSLFDAQFNGMPSARSFSADNALSSAMGHHFAYDASGQHQTRSEHEDDVHFEQAHDNEHARPHTTSACSTLAMTVAKKRPERLALARSNLDALPSMSPRTMPGSTLTSMPALTPRHNSDFSANTTQSALARQTNTEPIAQTGFQSTHERPHTSYALRNGEDSMLISPTNETMEDLRRTSLTGNNWQSFALRRSRLSQFDVALPVMHSRLSIGSGAQSQMATPTGFPPTPLTAKFNPFRFTSGTYLSGMESRRNSLLVEEHSEHQQHHQQQPQH</sequence>
<feature type="region of interest" description="Disordered" evidence="4">
    <location>
        <begin position="151"/>
        <end position="186"/>
    </location>
</feature>
<dbReference type="STRING" id="1280837.A0A316V5L6"/>
<evidence type="ECO:0000256" key="4">
    <source>
        <dbReference type="SAM" id="MobiDB-lite"/>
    </source>
</evidence>
<feature type="region of interest" description="Disordered" evidence="4">
    <location>
        <begin position="861"/>
        <end position="880"/>
    </location>
</feature>
<dbReference type="Pfam" id="PF00505">
    <property type="entry name" value="HMG_box"/>
    <property type="match status" value="1"/>
</dbReference>
<dbReference type="InterPro" id="IPR051356">
    <property type="entry name" value="SOX/SOX-like_TF"/>
</dbReference>
<dbReference type="GO" id="GO:0000978">
    <property type="term" value="F:RNA polymerase II cis-regulatory region sequence-specific DNA binding"/>
    <property type="evidence" value="ECO:0007669"/>
    <property type="project" value="TreeGrafter"/>
</dbReference>
<keyword evidence="7" id="KW-1185">Reference proteome</keyword>
<evidence type="ECO:0000259" key="5">
    <source>
        <dbReference type="PROSITE" id="PS50118"/>
    </source>
</evidence>
<feature type="compositionally biased region" description="Polar residues" evidence="4">
    <location>
        <begin position="152"/>
        <end position="162"/>
    </location>
</feature>
<evidence type="ECO:0000313" key="7">
    <source>
        <dbReference type="Proteomes" id="UP000245771"/>
    </source>
</evidence>
<feature type="compositionally biased region" description="Basic and acidic residues" evidence="4">
    <location>
        <begin position="26"/>
        <end position="35"/>
    </location>
</feature>
<evidence type="ECO:0000313" key="6">
    <source>
        <dbReference type="EMBL" id="PWN31801.1"/>
    </source>
</evidence>
<evidence type="ECO:0000256" key="1">
    <source>
        <dbReference type="ARBA" id="ARBA00023125"/>
    </source>
</evidence>
<dbReference type="OrthoDB" id="6247875at2759"/>
<feature type="region of interest" description="Disordered" evidence="4">
    <location>
        <begin position="286"/>
        <end position="314"/>
    </location>
</feature>
<dbReference type="Gene3D" id="1.10.30.10">
    <property type="entry name" value="High mobility group box domain"/>
    <property type="match status" value="1"/>
</dbReference>
<evidence type="ECO:0000256" key="3">
    <source>
        <dbReference type="PROSITE-ProRule" id="PRU00267"/>
    </source>
</evidence>
<feature type="compositionally biased region" description="Low complexity" evidence="4">
    <location>
        <begin position="167"/>
        <end position="186"/>
    </location>
</feature>
<dbReference type="GO" id="GO:0005634">
    <property type="term" value="C:nucleus"/>
    <property type="evidence" value="ECO:0007669"/>
    <property type="project" value="UniProtKB-UniRule"/>
</dbReference>
<keyword evidence="1 3" id="KW-0238">DNA-binding</keyword>
<gene>
    <name evidence="6" type="ORF">FA14DRAFT_93068</name>
</gene>
<feature type="compositionally biased region" description="Basic and acidic residues" evidence="4">
    <location>
        <begin position="476"/>
        <end position="491"/>
    </location>
</feature>
<feature type="compositionally biased region" description="Basic residues" evidence="4">
    <location>
        <begin position="431"/>
        <end position="440"/>
    </location>
</feature>
<dbReference type="RefSeq" id="XP_025352103.1">
    <property type="nucleotide sequence ID" value="XM_025503088.1"/>
</dbReference>
<dbReference type="InterPro" id="IPR009071">
    <property type="entry name" value="HMG_box_dom"/>
</dbReference>
<feature type="domain" description="HMG box" evidence="5">
    <location>
        <begin position="315"/>
        <end position="385"/>
    </location>
</feature>
<feature type="compositionally biased region" description="Basic and acidic residues" evidence="4">
    <location>
        <begin position="300"/>
        <end position="314"/>
    </location>
</feature>
<dbReference type="GeneID" id="37024869"/>
<dbReference type="SUPFAM" id="SSF47095">
    <property type="entry name" value="HMG-box"/>
    <property type="match status" value="1"/>
</dbReference>
<proteinExistence type="predicted"/>
<accession>A0A316V5L6</accession>
<dbReference type="AlphaFoldDB" id="A0A316V5L6"/>
<name>A0A316V5L6_9BASI</name>
<feature type="region of interest" description="Disordered" evidence="4">
    <location>
        <begin position="417"/>
        <end position="563"/>
    </location>
</feature>
<feature type="region of interest" description="Disordered" evidence="4">
    <location>
        <begin position="1"/>
        <end position="55"/>
    </location>
</feature>
<dbReference type="PROSITE" id="PS50118">
    <property type="entry name" value="HMG_BOX_2"/>
    <property type="match status" value="1"/>
</dbReference>
<feature type="compositionally biased region" description="Basic and acidic residues" evidence="4">
    <location>
        <begin position="530"/>
        <end position="542"/>
    </location>
</feature>
<dbReference type="InParanoid" id="A0A316V5L6"/>
<keyword evidence="2 3" id="KW-0539">Nucleus</keyword>
<feature type="compositionally biased region" description="Basic residues" evidence="4">
    <location>
        <begin position="460"/>
        <end position="470"/>
    </location>
</feature>
<evidence type="ECO:0000256" key="2">
    <source>
        <dbReference type="ARBA" id="ARBA00023242"/>
    </source>
</evidence>